<dbReference type="GO" id="GO:0005794">
    <property type="term" value="C:Golgi apparatus"/>
    <property type="evidence" value="ECO:0007669"/>
    <property type="project" value="TreeGrafter"/>
</dbReference>
<dbReference type="Proteomes" id="UP000646827">
    <property type="component" value="Unassembled WGS sequence"/>
</dbReference>
<dbReference type="OrthoDB" id="439943at2759"/>
<dbReference type="EMBL" id="JAEPRB010000014">
    <property type="protein sequence ID" value="KAG2226716.1"/>
    <property type="molecule type" value="Genomic_DNA"/>
</dbReference>
<gene>
    <name evidence="3" type="ORF">INT45_001063</name>
</gene>
<organism evidence="3 4">
    <name type="scientific">Circinella minor</name>
    <dbReference type="NCBI Taxonomy" id="1195481"/>
    <lineage>
        <taxon>Eukaryota</taxon>
        <taxon>Fungi</taxon>
        <taxon>Fungi incertae sedis</taxon>
        <taxon>Mucoromycota</taxon>
        <taxon>Mucoromycotina</taxon>
        <taxon>Mucoromycetes</taxon>
        <taxon>Mucorales</taxon>
        <taxon>Lichtheimiaceae</taxon>
        <taxon>Circinella</taxon>
    </lineage>
</organism>
<dbReference type="PANTHER" id="PTHR31121">
    <property type="entry name" value="ALPHA-1,2 MANNOSYLTRANSFERASE KTR1"/>
    <property type="match status" value="1"/>
</dbReference>
<comment type="similarity">
    <text evidence="1">Belongs to the glycosyltransferase 15 family.</text>
</comment>
<dbReference type="Gene3D" id="3.90.550.10">
    <property type="entry name" value="Spore Coat Polysaccharide Biosynthesis Protein SpsA, Chain A"/>
    <property type="match status" value="1"/>
</dbReference>
<evidence type="ECO:0000256" key="1">
    <source>
        <dbReference type="ARBA" id="ARBA00007677"/>
    </source>
</evidence>
<dbReference type="SUPFAM" id="SSF53448">
    <property type="entry name" value="Nucleotide-diphospho-sugar transferases"/>
    <property type="match status" value="1"/>
</dbReference>
<dbReference type="Pfam" id="PF01793">
    <property type="entry name" value="Glyco_transf_15"/>
    <property type="match status" value="1"/>
</dbReference>
<accession>A0A8H7VL39</accession>
<keyword evidence="2" id="KW-0808">Transferase</keyword>
<evidence type="ECO:0000256" key="2">
    <source>
        <dbReference type="ARBA" id="ARBA00022679"/>
    </source>
</evidence>
<dbReference type="InterPro" id="IPR029044">
    <property type="entry name" value="Nucleotide-diphossugar_trans"/>
</dbReference>
<dbReference type="InterPro" id="IPR002685">
    <property type="entry name" value="Glyco_trans_15"/>
</dbReference>
<dbReference type="GO" id="GO:0000026">
    <property type="term" value="F:alpha-1,2-mannosyltransferase activity"/>
    <property type="evidence" value="ECO:0007669"/>
    <property type="project" value="TreeGrafter"/>
</dbReference>
<protein>
    <submittedName>
        <fullName evidence="3">Uncharacterized protein</fullName>
    </submittedName>
</protein>
<name>A0A8H7VL39_9FUNG</name>
<comment type="caution">
    <text evidence="3">The sequence shown here is derived from an EMBL/GenBank/DDBJ whole genome shotgun (WGS) entry which is preliminary data.</text>
</comment>
<dbReference type="GO" id="GO:0000032">
    <property type="term" value="P:cell wall mannoprotein biosynthetic process"/>
    <property type="evidence" value="ECO:0007669"/>
    <property type="project" value="TreeGrafter"/>
</dbReference>
<proteinExistence type="inferred from homology"/>
<dbReference type="AlphaFoldDB" id="A0A8H7VL39"/>
<dbReference type="GO" id="GO:0006487">
    <property type="term" value="P:protein N-linked glycosylation"/>
    <property type="evidence" value="ECO:0007669"/>
    <property type="project" value="TreeGrafter"/>
</dbReference>
<dbReference type="GO" id="GO:0016020">
    <property type="term" value="C:membrane"/>
    <property type="evidence" value="ECO:0007669"/>
    <property type="project" value="InterPro"/>
</dbReference>
<reference evidence="3 4" key="1">
    <citation type="submission" date="2020-12" db="EMBL/GenBank/DDBJ databases">
        <title>Metabolic potential, ecology and presence of endohyphal bacteria is reflected in genomic diversity of Mucoromycotina.</title>
        <authorList>
            <person name="Muszewska A."/>
            <person name="Okrasinska A."/>
            <person name="Steczkiewicz K."/>
            <person name="Drgas O."/>
            <person name="Orlowska M."/>
            <person name="Perlinska-Lenart U."/>
            <person name="Aleksandrzak-Piekarczyk T."/>
            <person name="Szatraj K."/>
            <person name="Zielenkiewicz U."/>
            <person name="Pilsyk S."/>
            <person name="Malc E."/>
            <person name="Mieczkowski P."/>
            <person name="Kruszewska J.S."/>
            <person name="Biernat P."/>
            <person name="Pawlowska J."/>
        </authorList>
    </citation>
    <scope>NUCLEOTIDE SEQUENCE [LARGE SCALE GENOMIC DNA]</scope>
    <source>
        <strain evidence="3 4">CBS 142.35</strain>
    </source>
</reference>
<evidence type="ECO:0000313" key="3">
    <source>
        <dbReference type="EMBL" id="KAG2226716.1"/>
    </source>
</evidence>
<evidence type="ECO:0000313" key="4">
    <source>
        <dbReference type="Proteomes" id="UP000646827"/>
    </source>
</evidence>
<dbReference type="PANTHER" id="PTHR31121:SF6">
    <property type="entry name" value="ALPHA-1,2 MANNOSYLTRANSFERASE KTR1"/>
    <property type="match status" value="1"/>
</dbReference>
<sequence>MVGHPNLTPPTADKIKVKAAFVVLTRNSELDGVRQAIQQMESRFNRKFEYPYVFLNDEEFTDEFMEATSSLTNAETKYGKD</sequence>
<keyword evidence="4" id="KW-1185">Reference proteome</keyword>